<accession>A0ACC6RKS4</accession>
<proteinExistence type="predicted"/>
<dbReference type="Proteomes" id="UP001392318">
    <property type="component" value="Unassembled WGS sequence"/>
</dbReference>
<sequence>MKPNNPLELNNWMNVDATVGASETGDDLQAGRVNEGYYNDATVVRSKSADNAALVGENIEDNHGGIGLFGLSWSQHNGVGTSGFCPSGVGSYGISTTGVGVVGRVMRDDDVRAEDGDAALETQAPGVGVFGQSVGGTGIRGHGGSFRKKLRNETNIRNIGAVLSAGNLVEGQIPSPTPHPVEFSNDITPQLQLIPSAAVSKDGVFGQPKLPVEGRIGEFLLVLDSNGVARLFICTHFGRDPNGNNSLKPVWQPVQLGNGFFGGRAIP</sequence>
<comment type="caution">
    <text evidence="1">The sequence shown here is derived from an EMBL/GenBank/DDBJ whole genome shotgun (WGS) entry which is preliminary data.</text>
</comment>
<reference evidence="1" key="1">
    <citation type="submission" date="2024-01" db="EMBL/GenBank/DDBJ databases">
        <title>The diversity of rhizobia nodulating Mimosa spp. in eleven states of Brazil covering several biomes is determined by host plant, location, and edaphic factors.</title>
        <authorList>
            <person name="Rouws L."/>
            <person name="Barauna A."/>
            <person name="Beukes C."/>
            <person name="De Faria S.M."/>
            <person name="Gross E."/>
            <person name="Dos Reis Junior F.B."/>
            <person name="Simon M."/>
            <person name="Maluk M."/>
            <person name="Odee D.W."/>
            <person name="Kenicer G."/>
            <person name="Young J.P.W."/>
            <person name="Reis V.M."/>
            <person name="Zilli J."/>
            <person name="James E.K."/>
        </authorList>
    </citation>
    <scope>NUCLEOTIDE SEQUENCE</scope>
    <source>
        <strain evidence="1">JPY452</strain>
    </source>
</reference>
<keyword evidence="2" id="KW-1185">Reference proteome</keyword>
<evidence type="ECO:0000313" key="1">
    <source>
        <dbReference type="EMBL" id="MEM5402246.1"/>
    </source>
</evidence>
<gene>
    <name evidence="1" type="ORF">VSR83_19430</name>
</gene>
<name>A0ACC6RKS4_9BURK</name>
<evidence type="ECO:0000313" key="2">
    <source>
        <dbReference type="Proteomes" id="UP001392318"/>
    </source>
</evidence>
<organism evidence="1 2">
    <name type="scientific">Paraburkholderia unamae</name>
    <dbReference type="NCBI Taxonomy" id="219649"/>
    <lineage>
        <taxon>Bacteria</taxon>
        <taxon>Pseudomonadati</taxon>
        <taxon>Pseudomonadota</taxon>
        <taxon>Betaproteobacteria</taxon>
        <taxon>Burkholderiales</taxon>
        <taxon>Burkholderiaceae</taxon>
        <taxon>Paraburkholderia</taxon>
    </lineage>
</organism>
<protein>
    <submittedName>
        <fullName evidence="1">Uncharacterized protein</fullName>
    </submittedName>
</protein>
<dbReference type="EMBL" id="JAYMRU010000013">
    <property type="protein sequence ID" value="MEM5402246.1"/>
    <property type="molecule type" value="Genomic_DNA"/>
</dbReference>